<evidence type="ECO:0000313" key="5">
    <source>
        <dbReference type="Proteomes" id="UP000311382"/>
    </source>
</evidence>
<proteinExistence type="inferred from homology"/>
<evidence type="ECO:0000313" key="4">
    <source>
        <dbReference type="EMBL" id="TNY20448.1"/>
    </source>
</evidence>
<reference evidence="4 5" key="1">
    <citation type="submission" date="2019-03" db="EMBL/GenBank/DDBJ databases">
        <title>Rhodosporidium diobovatum UCD-FST 08-225 genome sequencing, assembly, and annotation.</title>
        <authorList>
            <person name="Fakankun I.U."/>
            <person name="Fristensky B."/>
            <person name="Levin D.B."/>
        </authorList>
    </citation>
    <scope>NUCLEOTIDE SEQUENCE [LARGE SCALE GENOMIC DNA]</scope>
    <source>
        <strain evidence="4 5">UCD-FST 08-225</strain>
    </source>
</reference>
<evidence type="ECO:0000259" key="3">
    <source>
        <dbReference type="Pfam" id="PF12697"/>
    </source>
</evidence>
<keyword evidence="5" id="KW-1185">Reference proteome</keyword>
<keyword evidence="1 4" id="KW-0378">Hydrolase</keyword>
<accession>A0A5C5FU72</accession>
<dbReference type="GO" id="GO:0016787">
    <property type="term" value="F:hydrolase activity"/>
    <property type="evidence" value="ECO:0007669"/>
    <property type="project" value="UniProtKB-KW"/>
</dbReference>
<dbReference type="Gene3D" id="3.40.50.1820">
    <property type="entry name" value="alpha/beta hydrolase"/>
    <property type="match status" value="1"/>
</dbReference>
<name>A0A5C5FU72_9BASI</name>
<dbReference type="EMBL" id="SOZI01000066">
    <property type="protein sequence ID" value="TNY20448.1"/>
    <property type="molecule type" value="Genomic_DNA"/>
</dbReference>
<dbReference type="PANTHER" id="PTHR43329">
    <property type="entry name" value="EPOXIDE HYDROLASE"/>
    <property type="match status" value="1"/>
</dbReference>
<gene>
    <name evidence="4" type="ORF">DMC30DRAFT_251305</name>
</gene>
<dbReference type="STRING" id="5288.A0A5C5FU72"/>
<dbReference type="InterPro" id="IPR000073">
    <property type="entry name" value="AB_hydrolase_1"/>
</dbReference>
<dbReference type="InterPro" id="IPR000639">
    <property type="entry name" value="Epox_hydrolase-like"/>
</dbReference>
<comment type="similarity">
    <text evidence="2">Belongs to the AB hydrolase superfamily. Epoxide hydrolase family.</text>
</comment>
<evidence type="ECO:0000256" key="2">
    <source>
        <dbReference type="ARBA" id="ARBA00038334"/>
    </source>
</evidence>
<comment type="caution">
    <text evidence="4">The sequence shown here is derived from an EMBL/GenBank/DDBJ whole genome shotgun (WGS) entry which is preliminary data.</text>
</comment>
<dbReference type="OrthoDB" id="6431331at2759"/>
<evidence type="ECO:0000256" key="1">
    <source>
        <dbReference type="ARBA" id="ARBA00022801"/>
    </source>
</evidence>
<feature type="domain" description="AB hydrolase-1" evidence="3">
    <location>
        <begin position="94"/>
        <end position="400"/>
    </location>
</feature>
<dbReference type="AlphaFoldDB" id="A0A5C5FU72"/>
<dbReference type="InterPro" id="IPR029058">
    <property type="entry name" value="AB_hydrolase_fold"/>
</dbReference>
<dbReference type="Proteomes" id="UP000311382">
    <property type="component" value="Unassembled WGS sequence"/>
</dbReference>
<sequence>MTAPRLDLLRPRSPAAPPRLSCELHRLVALLARSLCSHTRASASMAQFPPSFHPVEHSIPHSVNPDSLPASSLFALASSPPQESGSTHPPLPVLVFVHGYPQNHTLWQPVLDHLDAHTDLVKRFRILVPDLPGYGKSRKALSPDGSHEAYSKREIGRDILSLVDAVWPPSSSSSSDSHAKVVLIGHDRGARVAYRLAKDSSERIVGLSVQDIVPTTEQFKRMSYDNKRHAASLGMYHWIFLATPPPLGEMLLLSSPTIGPWYARYSISAWTGPAFRSRTEVLSTPYGDTPSPLYAPELMDSWCEQYAEPDVVRGALEDYRAGASIDLVHDEAEDDEGRKVRCPLLALWCAGLERAGAPGEDVRKTWEARGPEGDRTRAKRVDKDGVGHFLPIEASDEVANEVAEWVNRWF</sequence>
<dbReference type="Pfam" id="PF12697">
    <property type="entry name" value="Abhydrolase_6"/>
    <property type="match status" value="1"/>
</dbReference>
<organism evidence="4 5">
    <name type="scientific">Rhodotorula diobovata</name>
    <dbReference type="NCBI Taxonomy" id="5288"/>
    <lineage>
        <taxon>Eukaryota</taxon>
        <taxon>Fungi</taxon>
        <taxon>Dikarya</taxon>
        <taxon>Basidiomycota</taxon>
        <taxon>Pucciniomycotina</taxon>
        <taxon>Microbotryomycetes</taxon>
        <taxon>Sporidiobolales</taxon>
        <taxon>Sporidiobolaceae</taxon>
        <taxon>Rhodotorula</taxon>
    </lineage>
</organism>
<protein>
    <submittedName>
        <fullName evidence="4">Putative epoxide hydrolase</fullName>
    </submittedName>
</protein>
<dbReference type="SUPFAM" id="SSF53474">
    <property type="entry name" value="alpha/beta-Hydrolases"/>
    <property type="match status" value="1"/>
</dbReference>
<dbReference type="PRINTS" id="PR00412">
    <property type="entry name" value="EPOXHYDRLASE"/>
</dbReference>